<evidence type="ECO:0000259" key="5">
    <source>
        <dbReference type="Pfam" id="PF22148"/>
    </source>
</evidence>
<keyword evidence="1" id="KW-0645">Protease</keyword>
<evidence type="ECO:0000256" key="3">
    <source>
        <dbReference type="ARBA" id="ARBA00022825"/>
    </source>
</evidence>
<dbReference type="PROSITE" id="PS00136">
    <property type="entry name" value="SUBTILASE_ASP"/>
    <property type="match status" value="1"/>
</dbReference>
<proteinExistence type="predicted"/>
<dbReference type="PANTHER" id="PTHR42884">
    <property type="entry name" value="PROPROTEIN CONVERTASE SUBTILISIN/KEXIN-RELATED"/>
    <property type="match status" value="1"/>
</dbReference>
<gene>
    <name evidence="6" type="ORF">S03H2_42896</name>
</gene>
<dbReference type="PROSITE" id="PS51892">
    <property type="entry name" value="SUBTILASE"/>
    <property type="match status" value="1"/>
</dbReference>
<dbReference type="Gene3D" id="3.40.50.200">
    <property type="entry name" value="Peptidase S8/S53 domain"/>
    <property type="match status" value="1"/>
</dbReference>
<evidence type="ECO:0000256" key="2">
    <source>
        <dbReference type="ARBA" id="ARBA00022801"/>
    </source>
</evidence>
<evidence type="ECO:0000259" key="4">
    <source>
        <dbReference type="Pfam" id="PF00082"/>
    </source>
</evidence>
<dbReference type="InterPro" id="IPR054399">
    <property type="entry name" value="Fervidolysin-like_N_prodom"/>
</dbReference>
<protein>
    <submittedName>
        <fullName evidence="6">Uncharacterized protein</fullName>
    </submittedName>
</protein>
<dbReference type="InterPro" id="IPR023827">
    <property type="entry name" value="Peptidase_S8_Asp-AS"/>
</dbReference>
<dbReference type="GO" id="GO:0004252">
    <property type="term" value="F:serine-type endopeptidase activity"/>
    <property type="evidence" value="ECO:0007669"/>
    <property type="project" value="InterPro"/>
</dbReference>
<dbReference type="GO" id="GO:0016020">
    <property type="term" value="C:membrane"/>
    <property type="evidence" value="ECO:0007669"/>
    <property type="project" value="TreeGrafter"/>
</dbReference>
<dbReference type="InterPro" id="IPR015500">
    <property type="entry name" value="Peptidase_S8_subtilisin-rel"/>
</dbReference>
<keyword evidence="2" id="KW-0378">Hydrolase</keyword>
<dbReference type="PRINTS" id="PR00723">
    <property type="entry name" value="SUBTILISIN"/>
</dbReference>
<dbReference type="Pfam" id="PF22148">
    <property type="entry name" value="Fervidolysin_NPro-like"/>
    <property type="match status" value="1"/>
</dbReference>
<dbReference type="PANTHER" id="PTHR42884:SF14">
    <property type="entry name" value="NEUROENDOCRINE CONVERTASE 1"/>
    <property type="match status" value="1"/>
</dbReference>
<dbReference type="GO" id="GO:0016485">
    <property type="term" value="P:protein processing"/>
    <property type="evidence" value="ECO:0007669"/>
    <property type="project" value="TreeGrafter"/>
</dbReference>
<dbReference type="InterPro" id="IPR036852">
    <property type="entry name" value="Peptidase_S8/S53_dom_sf"/>
</dbReference>
<dbReference type="AlphaFoldDB" id="X1I9Z1"/>
<comment type="caution">
    <text evidence="6">The sequence shown here is derived from an EMBL/GenBank/DDBJ whole genome shotgun (WGS) entry which is preliminary data.</text>
</comment>
<feature type="domain" description="Peptidase S8/S53" evidence="4">
    <location>
        <begin position="142"/>
        <end position="237"/>
    </location>
</feature>
<dbReference type="Pfam" id="PF00082">
    <property type="entry name" value="Peptidase_S8"/>
    <property type="match status" value="1"/>
</dbReference>
<name>X1I9Z1_9ZZZZ</name>
<reference evidence="6" key="1">
    <citation type="journal article" date="2014" name="Front. Microbiol.">
        <title>High frequency of phylogenetically diverse reductive dehalogenase-homologous genes in deep subseafloor sedimentary metagenomes.</title>
        <authorList>
            <person name="Kawai M."/>
            <person name="Futagami T."/>
            <person name="Toyoda A."/>
            <person name="Takaki Y."/>
            <person name="Nishi S."/>
            <person name="Hori S."/>
            <person name="Arai W."/>
            <person name="Tsubouchi T."/>
            <person name="Morono Y."/>
            <person name="Uchiyama I."/>
            <person name="Ito T."/>
            <person name="Fujiyama A."/>
            <person name="Inagaki F."/>
            <person name="Takami H."/>
        </authorList>
    </citation>
    <scope>NUCLEOTIDE SEQUENCE</scope>
    <source>
        <strain evidence="6">Expedition CK06-06</strain>
    </source>
</reference>
<evidence type="ECO:0000313" key="6">
    <source>
        <dbReference type="EMBL" id="GAH66090.1"/>
    </source>
</evidence>
<feature type="domain" description="Fervidolysin-like N-terminal prodomain" evidence="5">
    <location>
        <begin position="28"/>
        <end position="102"/>
    </location>
</feature>
<feature type="non-terminal residue" evidence="6">
    <location>
        <position position="245"/>
    </location>
</feature>
<accession>X1I9Z1</accession>
<dbReference type="InterPro" id="IPR000209">
    <property type="entry name" value="Peptidase_S8/S53_dom"/>
</dbReference>
<dbReference type="SUPFAM" id="SSF52743">
    <property type="entry name" value="Subtilisin-like"/>
    <property type="match status" value="1"/>
</dbReference>
<dbReference type="EMBL" id="BARU01026727">
    <property type="protein sequence ID" value="GAH66090.1"/>
    <property type="molecule type" value="Genomic_DNA"/>
</dbReference>
<organism evidence="6">
    <name type="scientific">marine sediment metagenome</name>
    <dbReference type="NCBI Taxonomy" id="412755"/>
    <lineage>
        <taxon>unclassified sequences</taxon>
        <taxon>metagenomes</taxon>
        <taxon>ecological metagenomes</taxon>
    </lineage>
</organism>
<evidence type="ECO:0000256" key="1">
    <source>
        <dbReference type="ARBA" id="ARBA00022670"/>
    </source>
</evidence>
<sequence length="245" mass="28249">MLFRCILIALFIYLPNVGISKPYLEKRHNSKKCFKENEIILNYKEGIERNRLENITKELNTEIIYRSHFANFVTVRFDKKRDIWQLIKKFESFPEIVFAEPNGIASIFWTPNDPLFQLYQWNLDESHLNMPLAWDIERGGNSSVIVSILDTGIAYENYLIPSYEQDSVLSSDGYYHRSPDLAITNFVDGYDFINNDSHPNDENGHGTHICGTIAQSTNNNKGVAGMAFNVSIMPVRFLVPMVQNL</sequence>
<keyword evidence="3" id="KW-0720">Serine protease</keyword>